<dbReference type="EMBL" id="JAFEJT020000014">
    <property type="protein sequence ID" value="MCH9275622.1"/>
    <property type="molecule type" value="Genomic_DNA"/>
</dbReference>
<dbReference type="InterPro" id="IPR049492">
    <property type="entry name" value="BD-FAE-like_dom"/>
</dbReference>
<dbReference type="RefSeq" id="WP_241513383.1">
    <property type="nucleotide sequence ID" value="NZ_JAFEJT020000014.1"/>
</dbReference>
<dbReference type="Gene3D" id="3.40.50.1820">
    <property type="entry name" value="alpha/beta hydrolase"/>
    <property type="match status" value="1"/>
</dbReference>
<evidence type="ECO:0000256" key="1">
    <source>
        <dbReference type="ARBA" id="ARBA00022801"/>
    </source>
</evidence>
<dbReference type="PANTHER" id="PTHR48081">
    <property type="entry name" value="AB HYDROLASE SUPERFAMILY PROTEIN C4A8.06C"/>
    <property type="match status" value="1"/>
</dbReference>
<dbReference type="InterPro" id="IPR029058">
    <property type="entry name" value="AB_hydrolase_fold"/>
</dbReference>
<protein>
    <submittedName>
        <fullName evidence="3">Alpha/beta hydrolase</fullName>
    </submittedName>
</protein>
<comment type="caution">
    <text evidence="3">The sequence shown here is derived from an EMBL/GenBank/DDBJ whole genome shotgun (WGS) entry which is preliminary data.</text>
</comment>
<evidence type="ECO:0000259" key="2">
    <source>
        <dbReference type="Pfam" id="PF20434"/>
    </source>
</evidence>
<dbReference type="InterPro" id="IPR050300">
    <property type="entry name" value="GDXG_lipolytic_enzyme"/>
</dbReference>
<dbReference type="SUPFAM" id="SSF53474">
    <property type="entry name" value="alpha/beta-Hydrolases"/>
    <property type="match status" value="1"/>
</dbReference>
<proteinExistence type="predicted"/>
<feature type="domain" description="BD-FAE-like" evidence="2">
    <location>
        <begin position="33"/>
        <end position="213"/>
    </location>
</feature>
<dbReference type="GO" id="GO:0016787">
    <property type="term" value="F:hydrolase activity"/>
    <property type="evidence" value="ECO:0007669"/>
    <property type="project" value="UniProtKB-KW"/>
</dbReference>
<gene>
    <name evidence="3" type="ORF">JS533_004950</name>
</gene>
<evidence type="ECO:0000313" key="3">
    <source>
        <dbReference type="EMBL" id="MCH9275622.1"/>
    </source>
</evidence>
<reference evidence="3 4" key="2">
    <citation type="journal article" date="2021" name="Syst. Appl. Microbiol.">
        <title>Phylogenetic classification of ten novel species belonging to the genus Bifidobacterium comprising B. phasiani sp. nov., B. pongonis sp. nov., B. saguinibicoloris sp. nov., B. colobi sp. nov., B. simiiventris sp. nov., B. santillanense sp. nov., B. miconis sp. nov., B. amazonense sp. nov., B. pluvialisilvae sp. nov., and B. miconisargentati sp. nov.</title>
        <authorList>
            <person name="Lugli G.A."/>
            <person name="Calvete-Torre I."/>
            <person name="Alessandri G."/>
            <person name="Milani C."/>
            <person name="Turroni F."/>
            <person name="Laiolo P."/>
            <person name="Ossiprandi M.C."/>
            <person name="Margolles A."/>
            <person name="Ruiz L."/>
            <person name="Ventura M."/>
        </authorList>
    </citation>
    <scope>NUCLEOTIDE SEQUENCE [LARGE SCALE GENOMIC DNA]</scope>
    <source>
        <strain evidence="3 4">MA1</strain>
    </source>
</reference>
<name>A0ABS9VU49_9BIFI</name>
<dbReference type="PANTHER" id="PTHR48081:SF6">
    <property type="entry name" value="PEPTIDASE S9 PROLYL OLIGOPEPTIDASE CATALYTIC DOMAIN-CONTAINING PROTEIN"/>
    <property type="match status" value="1"/>
</dbReference>
<keyword evidence="4" id="KW-1185">Reference proteome</keyword>
<dbReference type="Proteomes" id="UP000710815">
    <property type="component" value="Unassembled WGS sequence"/>
</dbReference>
<organism evidence="3 4">
    <name type="scientific">Bifidobacterium amazonense</name>
    <dbReference type="NCBI Taxonomy" id="2809027"/>
    <lineage>
        <taxon>Bacteria</taxon>
        <taxon>Bacillati</taxon>
        <taxon>Actinomycetota</taxon>
        <taxon>Actinomycetes</taxon>
        <taxon>Bifidobacteriales</taxon>
        <taxon>Bifidobacteriaceae</taxon>
        <taxon>Bifidobacterium</taxon>
    </lineage>
</organism>
<keyword evidence="1 3" id="KW-0378">Hydrolase</keyword>
<dbReference type="Pfam" id="PF20434">
    <property type="entry name" value="BD-FAE"/>
    <property type="match status" value="1"/>
</dbReference>
<reference evidence="3 4" key="1">
    <citation type="journal article" date="2021" name="Environ. Microbiol.">
        <title>Genetic insights into the dark matter of the mammalian gut microbiota through targeted genome reconstruction.</title>
        <authorList>
            <person name="Lugli G.A."/>
            <person name="Alessandri G."/>
            <person name="Milani C."/>
            <person name="Viappiani A."/>
            <person name="Fontana F."/>
            <person name="Tarracchini C."/>
            <person name="Mancabelli L."/>
            <person name="Argentini C."/>
            <person name="Ruiz L."/>
            <person name="Margolles A."/>
            <person name="van Sinderen D."/>
            <person name="Turroni F."/>
            <person name="Ventura M."/>
        </authorList>
    </citation>
    <scope>NUCLEOTIDE SEQUENCE [LARGE SCALE GENOMIC DNA]</scope>
    <source>
        <strain evidence="3 4">MA1</strain>
    </source>
</reference>
<accession>A0ABS9VU49</accession>
<sequence>MIHETLRLFDDRDATLTTYLHAESSQRDFQMHPRSAVIVLPGGAYSFLSDTEAEPVALTFLKEGYDTFVFDYTVGDDCRYPDVLIEVSKAILEVRRHADEWGIDPRRITLMGFSAGACIAGLSATQWNTPEIAEALGVQDDPELLRPDAIVFGYGAWDNSNTIQNNPEYHNPEAARIATSCTPQLDLINYVGPHVPPMFIWHTFGDRYVPVTNPLMIADAMFRLRIPVELHLFAYGEHGMSVCNSLSSYDDASYRLAEDSPNVASWTTMATDWMNRLFGLKPRIR</sequence>
<evidence type="ECO:0000313" key="4">
    <source>
        <dbReference type="Proteomes" id="UP000710815"/>
    </source>
</evidence>